<dbReference type="InterPro" id="IPR052192">
    <property type="entry name" value="Insect_Ionotropic_Sensory_Rcpt"/>
</dbReference>
<keyword evidence="6" id="KW-0675">Receptor</keyword>
<gene>
    <name evidence="10" type="ORF">BEMITA_LOCUS3144</name>
</gene>
<evidence type="ECO:0000256" key="2">
    <source>
        <dbReference type="ARBA" id="ARBA00022475"/>
    </source>
</evidence>
<evidence type="ECO:0000256" key="1">
    <source>
        <dbReference type="ARBA" id="ARBA00004651"/>
    </source>
</evidence>
<dbReference type="PANTHER" id="PTHR42643">
    <property type="entry name" value="IONOTROPIC RECEPTOR 20A-RELATED"/>
    <property type="match status" value="1"/>
</dbReference>
<reference evidence="10" key="1">
    <citation type="submission" date="2021-12" db="EMBL/GenBank/DDBJ databases">
        <authorList>
            <person name="King R."/>
        </authorList>
    </citation>
    <scope>NUCLEOTIDE SEQUENCE</scope>
</reference>
<feature type="transmembrane region" description="Helical" evidence="8">
    <location>
        <begin position="417"/>
        <end position="437"/>
    </location>
</feature>
<keyword evidence="4 8" id="KW-1133">Transmembrane helix</keyword>
<accession>A0A9P0A425</accession>
<evidence type="ECO:0000256" key="8">
    <source>
        <dbReference type="SAM" id="Phobius"/>
    </source>
</evidence>
<feature type="transmembrane region" description="Helical" evidence="8">
    <location>
        <begin position="490"/>
        <end position="514"/>
    </location>
</feature>
<dbReference type="Gene3D" id="1.10.287.70">
    <property type="match status" value="1"/>
</dbReference>
<evidence type="ECO:0000256" key="3">
    <source>
        <dbReference type="ARBA" id="ARBA00022692"/>
    </source>
</evidence>
<evidence type="ECO:0000256" key="6">
    <source>
        <dbReference type="ARBA" id="ARBA00023170"/>
    </source>
</evidence>
<feature type="chain" id="PRO_5040250010" description="Ionotropic receptor" evidence="9">
    <location>
        <begin position="19"/>
        <end position="774"/>
    </location>
</feature>
<name>A0A9P0A425_BEMTA</name>
<keyword evidence="7" id="KW-0325">Glycoprotein</keyword>
<keyword evidence="2" id="KW-1003">Cell membrane</keyword>
<keyword evidence="9" id="KW-0732">Signal</keyword>
<sequence length="774" mass="89013">MHTLVSLILVHIARVASGNYTGLQPPQRYEWELLSSLAFHVSQKIVSITNVKLFYVVEMKSYPRFTDFIHALHETSIQTISISNQSKIASLGVPDHGKNIIFTLDDVSEILDLIFYTISRAGRFEQEDKLIKTPMRNEKEDVYQKEVLPQYCIKVDGRFLWLKTAERKKCSREVSVTSRELDDASTLSDQVFNLTRGLFLSKIWNSKNHLIFLVKSFGHITKRSTLNASRNVTLMKAESVSGALFFCFKFFWRFFKGHKAVICHPNGCERYDPFTETLISFQEWEEADETFFDFSLRNMHKKPLRPVFDFSEHNGFMISSSPSWCNWYSFQATVVTHLASSVNGTIANYFSPGDIHVSSDEALKYGFDMIMYPSGTIVAESEYSKLDFTVGFDTSILCIVAPHSSYMSQGLVIFKSFSPVVWGFIFVTIVLFCYNQYIFHRLQHRLFHRLYTNSEIDYYRNASSLLMLYAYFICGSPPSLHLGRLFSGKILFVIYSFSALIISTVFLSGMTTLLSDKVRYPEIDSLKSLEESDLFIQSDGSGKSEITSLFNQLNQSETMKAKITDSYDFYLRDVFIHDIAGNKRIISSINGTSSDEKVFGALLKQFFGVRFEEMKENFRTMAEEDAFLVSLPYSATPKENLRRKLYYEEFWVEYHVIKECLITYPLIGASLKNSFYFELYNQLVAQYFETGHARRILVEETSLNYMYIKGSEALTAENSEDPRPFNLNDLQSAFIGLVVGLFLSFLAFVGEILMDIFPHSAAVKFLMRLENLLS</sequence>
<evidence type="ECO:0000256" key="9">
    <source>
        <dbReference type="SAM" id="SignalP"/>
    </source>
</evidence>
<dbReference type="PANTHER" id="PTHR42643:SF38">
    <property type="entry name" value="IONOTROPIC RECEPTOR 100A"/>
    <property type="match status" value="1"/>
</dbReference>
<evidence type="ECO:0000256" key="4">
    <source>
        <dbReference type="ARBA" id="ARBA00022989"/>
    </source>
</evidence>
<comment type="subcellular location">
    <subcellularLocation>
        <location evidence="1">Cell membrane</location>
        <topology evidence="1">Multi-pass membrane protein</topology>
    </subcellularLocation>
</comment>
<keyword evidence="5 8" id="KW-0472">Membrane</keyword>
<organism evidence="10 11">
    <name type="scientific">Bemisia tabaci</name>
    <name type="common">Sweetpotato whitefly</name>
    <name type="synonym">Aleurodes tabaci</name>
    <dbReference type="NCBI Taxonomy" id="7038"/>
    <lineage>
        <taxon>Eukaryota</taxon>
        <taxon>Metazoa</taxon>
        <taxon>Ecdysozoa</taxon>
        <taxon>Arthropoda</taxon>
        <taxon>Hexapoda</taxon>
        <taxon>Insecta</taxon>
        <taxon>Pterygota</taxon>
        <taxon>Neoptera</taxon>
        <taxon>Paraneoptera</taxon>
        <taxon>Hemiptera</taxon>
        <taxon>Sternorrhyncha</taxon>
        <taxon>Aleyrodoidea</taxon>
        <taxon>Aleyrodidae</taxon>
        <taxon>Aleyrodinae</taxon>
        <taxon>Bemisia</taxon>
    </lineage>
</organism>
<dbReference type="Proteomes" id="UP001152759">
    <property type="component" value="Chromosome 10"/>
</dbReference>
<feature type="transmembrane region" description="Helical" evidence="8">
    <location>
        <begin position="733"/>
        <end position="757"/>
    </location>
</feature>
<protein>
    <recommendedName>
        <fullName evidence="12">Ionotropic receptor</fullName>
    </recommendedName>
</protein>
<keyword evidence="11" id="KW-1185">Reference proteome</keyword>
<dbReference type="GO" id="GO:0005886">
    <property type="term" value="C:plasma membrane"/>
    <property type="evidence" value="ECO:0007669"/>
    <property type="project" value="UniProtKB-SubCell"/>
</dbReference>
<feature type="transmembrane region" description="Helical" evidence="8">
    <location>
        <begin position="458"/>
        <end position="478"/>
    </location>
</feature>
<evidence type="ECO:0000256" key="5">
    <source>
        <dbReference type="ARBA" id="ARBA00023136"/>
    </source>
</evidence>
<keyword evidence="3 8" id="KW-0812">Transmembrane</keyword>
<dbReference type="AlphaFoldDB" id="A0A9P0A425"/>
<feature type="signal peptide" evidence="9">
    <location>
        <begin position="1"/>
        <end position="18"/>
    </location>
</feature>
<proteinExistence type="predicted"/>
<evidence type="ECO:0000313" key="10">
    <source>
        <dbReference type="EMBL" id="CAH0383722.1"/>
    </source>
</evidence>
<evidence type="ECO:0008006" key="12">
    <source>
        <dbReference type="Google" id="ProtNLM"/>
    </source>
</evidence>
<dbReference type="EMBL" id="OU963871">
    <property type="protein sequence ID" value="CAH0383722.1"/>
    <property type="molecule type" value="Genomic_DNA"/>
</dbReference>
<evidence type="ECO:0000313" key="11">
    <source>
        <dbReference type="Proteomes" id="UP001152759"/>
    </source>
</evidence>
<evidence type="ECO:0000256" key="7">
    <source>
        <dbReference type="ARBA" id="ARBA00023180"/>
    </source>
</evidence>